<proteinExistence type="predicted"/>
<dbReference type="KEGG" id="mod:AS202_20135"/>
<gene>
    <name evidence="1" type="ORF">AS202_20135</name>
</gene>
<name>A0AAI8G6V7_9FLAO</name>
<evidence type="ECO:0000313" key="2">
    <source>
        <dbReference type="Proteomes" id="UP000069030"/>
    </source>
</evidence>
<accession>A0AAI8G6V7</accession>
<keyword evidence="1" id="KW-0614">Plasmid</keyword>
<dbReference type="RefSeq" id="WP_058700124.1">
    <property type="nucleotide sequence ID" value="NZ_CP013691.1"/>
</dbReference>
<dbReference type="AlphaFoldDB" id="A0AAI8G6V7"/>
<sequence>MKHLDSIHNQLLDLQNYNSDKFFINPPIVNGAVVININSLNLTLYSVLNEVSEEFYSIDYLRNNNLDIDTQKGYFKLNLVENYREVDNILCFKDDLLDYFKESELDNLTPEFFSELKNLLSNKEIPSYTHSSNLKVRSPKFKAIKTPFPMAKYKTIECFNKSMVKVNQAKKVMIGEQTSLREIEPLLPIKQPFKELIYYFYCLQLNIPIKIEELKKIKKSDLTMNNINESILISAALTQSKSFNLKL</sequence>
<organism evidence="1 2">
    <name type="scientific">Myroides odoratimimus</name>
    <dbReference type="NCBI Taxonomy" id="76832"/>
    <lineage>
        <taxon>Bacteria</taxon>
        <taxon>Pseudomonadati</taxon>
        <taxon>Bacteroidota</taxon>
        <taxon>Flavobacteriia</taxon>
        <taxon>Flavobacteriales</taxon>
        <taxon>Flavobacteriaceae</taxon>
        <taxon>Myroides</taxon>
    </lineage>
</organism>
<evidence type="ECO:0000313" key="1">
    <source>
        <dbReference type="EMBL" id="ALU28490.1"/>
    </source>
</evidence>
<dbReference type="Proteomes" id="UP000069030">
    <property type="component" value="Plasmid p63039"/>
</dbReference>
<dbReference type="EMBL" id="CP013691">
    <property type="protein sequence ID" value="ALU28490.1"/>
    <property type="molecule type" value="Genomic_DNA"/>
</dbReference>
<protein>
    <submittedName>
        <fullName evidence="1">Uncharacterized protein</fullName>
    </submittedName>
</protein>
<reference evidence="2" key="1">
    <citation type="journal article" date="2016" name="J. Zhejiang Univ. Sci. B">
        <title>Antibiotic resistance mechanisms of Myroides sp.</title>
        <authorList>
            <person name="Hu S."/>
            <person name="Yuan S."/>
            <person name="Qu H."/>
            <person name="Jiang T."/>
            <person name="Zhou Y."/>
            <person name="Wang M."/>
            <person name="Ming D."/>
        </authorList>
    </citation>
    <scope>NUCLEOTIDE SEQUENCE [LARGE SCALE GENOMIC DNA]</scope>
    <source>
        <strain evidence="2">PR63039</strain>
    </source>
</reference>
<geneLocation type="plasmid" evidence="1 2">
    <name>p63039</name>
</geneLocation>